<keyword evidence="3 8" id="KW-1134">Transmembrane beta strand</keyword>
<evidence type="ECO:0000259" key="12">
    <source>
        <dbReference type="Pfam" id="PF07715"/>
    </source>
</evidence>
<dbReference type="GO" id="GO:0009279">
    <property type="term" value="C:cell outer membrane"/>
    <property type="evidence" value="ECO:0007669"/>
    <property type="project" value="UniProtKB-SubCell"/>
</dbReference>
<dbReference type="PROSITE" id="PS52016">
    <property type="entry name" value="TONB_DEPENDENT_REC_3"/>
    <property type="match status" value="1"/>
</dbReference>
<evidence type="ECO:0000259" key="11">
    <source>
        <dbReference type="Pfam" id="PF00593"/>
    </source>
</evidence>
<evidence type="ECO:0000256" key="6">
    <source>
        <dbReference type="ARBA" id="ARBA00023136"/>
    </source>
</evidence>
<evidence type="ECO:0000256" key="5">
    <source>
        <dbReference type="ARBA" id="ARBA00023077"/>
    </source>
</evidence>
<dbReference type="AlphaFoldDB" id="A0A917Z683"/>
<dbReference type="PANTHER" id="PTHR47234:SF2">
    <property type="entry name" value="TONB-DEPENDENT RECEPTOR"/>
    <property type="match status" value="1"/>
</dbReference>
<reference evidence="13" key="2">
    <citation type="submission" date="2020-09" db="EMBL/GenBank/DDBJ databases">
        <authorList>
            <person name="Sun Q."/>
            <person name="Zhou Y."/>
        </authorList>
    </citation>
    <scope>NUCLEOTIDE SEQUENCE</scope>
    <source>
        <strain evidence="13">CGMCC 1.7086</strain>
    </source>
</reference>
<dbReference type="InterPro" id="IPR039426">
    <property type="entry name" value="TonB-dep_rcpt-like"/>
</dbReference>
<dbReference type="InterPro" id="IPR012910">
    <property type="entry name" value="Plug_dom"/>
</dbReference>
<reference evidence="13" key="1">
    <citation type="journal article" date="2014" name="Int. J. Syst. Evol. Microbiol.">
        <title>Complete genome sequence of Corynebacterium casei LMG S-19264T (=DSM 44701T), isolated from a smear-ripened cheese.</title>
        <authorList>
            <consortium name="US DOE Joint Genome Institute (JGI-PGF)"/>
            <person name="Walter F."/>
            <person name="Albersmeier A."/>
            <person name="Kalinowski J."/>
            <person name="Ruckert C."/>
        </authorList>
    </citation>
    <scope>NUCLEOTIDE SEQUENCE</scope>
    <source>
        <strain evidence="13">CGMCC 1.7086</strain>
    </source>
</reference>
<dbReference type="Proteomes" id="UP000606935">
    <property type="component" value="Unassembled WGS sequence"/>
</dbReference>
<dbReference type="EMBL" id="BMLS01000007">
    <property type="protein sequence ID" value="GGO73984.1"/>
    <property type="molecule type" value="Genomic_DNA"/>
</dbReference>
<keyword evidence="4 8" id="KW-0812">Transmembrane</keyword>
<name>A0A917Z683_9ALTE</name>
<feature type="domain" description="TonB-dependent receptor plug" evidence="12">
    <location>
        <begin position="53"/>
        <end position="165"/>
    </location>
</feature>
<dbReference type="Pfam" id="PF07715">
    <property type="entry name" value="Plug"/>
    <property type="match status" value="1"/>
</dbReference>
<evidence type="ECO:0000256" key="4">
    <source>
        <dbReference type="ARBA" id="ARBA00022692"/>
    </source>
</evidence>
<accession>A0A917Z683</accession>
<dbReference type="InterPro" id="IPR037066">
    <property type="entry name" value="Plug_dom_sf"/>
</dbReference>
<dbReference type="SUPFAM" id="SSF56935">
    <property type="entry name" value="Porins"/>
    <property type="match status" value="1"/>
</dbReference>
<keyword evidence="14" id="KW-1185">Reference proteome</keyword>
<feature type="domain" description="TonB-dependent receptor-like beta-barrel" evidence="11">
    <location>
        <begin position="370"/>
        <end position="890"/>
    </location>
</feature>
<comment type="subcellular location">
    <subcellularLocation>
        <location evidence="1 8">Cell outer membrane</location>
        <topology evidence="1 8">Multi-pass membrane protein</topology>
    </subcellularLocation>
</comment>
<evidence type="ECO:0000256" key="2">
    <source>
        <dbReference type="ARBA" id="ARBA00022448"/>
    </source>
</evidence>
<sequence length="927" mass="99204">MKQLTTSPLPIYLAVSAILSAAPATYASEEPAKTVERIAVTGSLIKRADLEESMPVTVFDKALIENSGAQNMIDVANNLTINSGSLFTNENAQLAGTSQFNIRGLGPGSTLTLINGRRAGIAPVATNLGNQFFDINQLPLAMIERIEFLTDGASSTYGSQAVAGVANIITRQGFEGLEVSGRYQDTTNEAYDINLVTGAANERGQFNLYATLTGQTRSYRSDFDFINERVGGNGNIYDSKFLSSTGSPGSYQLAQTDENGVITPTGSVFADPNCEAAGGVLQGGVCKTSFIDQLAILPAENRFQMFSEFSYDVTDSVTAYGEFSFSRNKVKAILGSPFYSNGLVKGGSTFVPGDHPFNFFVLNDAGDGLDYIDPANWDNDIHQAVDVVAKARPFGVYTTGDSASGINNALDIDFDYYRAVAGFEADISDTWTLNTSYVYAVGKRTETTHLGMSSTTFNDAVLDGLFNPFGTALSSPGLVSPKDGTSIAGNSEDELAAVLHAFVDETYSEQQVVESIASGDLFDLDTGTVGLAIGAQYRYEDYQYTPDSLSAKGLGFGSTPSASISGDTNVFAVFAELFVPVHEDVEVQTALRYEDYDTAGSTLDPKIAVKWDINDQWILRSSFGTSFQAPTNLQTGETLGGAYIDDPVSVQNGVPVCHPAGISNYVYITTKGSDDLEPSKAKSWNLGLVYQPTKNLMMKADLWSFDYSDLVAQDSSATGIVNAQCAGVAQGGKPKDDPRINRSAEGQLREITLNYINTGSVETQGIDFSANYDLDLAAMGDLTLGFDSTYVATFDIVAIDGQPAIDGAGSYNSANAFKAMPQVRANTRASWKLDGHALNASIRYISNYDNDLTADEHDKIAAFTSVDLKYSYTFESSAGSTLLNVGVNNLFDKAPPSLGDGVRPGYDATTHDVRGRVLYAGFTHTFN</sequence>
<keyword evidence="5 9" id="KW-0798">TonB box</keyword>
<keyword evidence="7 8" id="KW-0998">Cell outer membrane</keyword>
<evidence type="ECO:0000256" key="3">
    <source>
        <dbReference type="ARBA" id="ARBA00022452"/>
    </source>
</evidence>
<evidence type="ECO:0000256" key="8">
    <source>
        <dbReference type="PROSITE-ProRule" id="PRU01360"/>
    </source>
</evidence>
<dbReference type="Pfam" id="PF00593">
    <property type="entry name" value="TonB_dep_Rec_b-barrel"/>
    <property type="match status" value="1"/>
</dbReference>
<evidence type="ECO:0000313" key="13">
    <source>
        <dbReference type="EMBL" id="GGO73984.1"/>
    </source>
</evidence>
<evidence type="ECO:0008006" key="15">
    <source>
        <dbReference type="Google" id="ProtNLM"/>
    </source>
</evidence>
<gene>
    <name evidence="13" type="ORF">GCM10010982_35780</name>
</gene>
<organism evidence="13 14">
    <name type="scientific">Bowmanella pacifica</name>
    <dbReference type="NCBI Taxonomy" id="502051"/>
    <lineage>
        <taxon>Bacteria</taxon>
        <taxon>Pseudomonadati</taxon>
        <taxon>Pseudomonadota</taxon>
        <taxon>Gammaproteobacteria</taxon>
        <taxon>Alteromonadales</taxon>
        <taxon>Alteromonadaceae</taxon>
        <taxon>Bowmanella</taxon>
    </lineage>
</organism>
<keyword evidence="2 8" id="KW-0813">Transport</keyword>
<comment type="caution">
    <text evidence="13">The sequence shown here is derived from an EMBL/GenBank/DDBJ whole genome shotgun (WGS) entry which is preliminary data.</text>
</comment>
<proteinExistence type="inferred from homology"/>
<dbReference type="Gene3D" id="2.40.170.20">
    <property type="entry name" value="TonB-dependent receptor, beta-barrel domain"/>
    <property type="match status" value="1"/>
</dbReference>
<dbReference type="InterPro" id="IPR000531">
    <property type="entry name" value="Beta-barrel_TonB"/>
</dbReference>
<protein>
    <recommendedName>
        <fullName evidence="15">TonB-dependent receptor</fullName>
    </recommendedName>
</protein>
<evidence type="ECO:0000256" key="7">
    <source>
        <dbReference type="ARBA" id="ARBA00023237"/>
    </source>
</evidence>
<feature type="signal peptide" evidence="10">
    <location>
        <begin position="1"/>
        <end position="27"/>
    </location>
</feature>
<evidence type="ECO:0000256" key="1">
    <source>
        <dbReference type="ARBA" id="ARBA00004571"/>
    </source>
</evidence>
<comment type="similarity">
    <text evidence="8 9">Belongs to the TonB-dependent receptor family.</text>
</comment>
<evidence type="ECO:0000313" key="14">
    <source>
        <dbReference type="Proteomes" id="UP000606935"/>
    </source>
</evidence>
<dbReference type="Gene3D" id="2.170.130.10">
    <property type="entry name" value="TonB-dependent receptor, plug domain"/>
    <property type="match status" value="1"/>
</dbReference>
<dbReference type="PANTHER" id="PTHR47234">
    <property type="match status" value="1"/>
</dbReference>
<keyword evidence="10" id="KW-0732">Signal</keyword>
<keyword evidence="6 8" id="KW-0472">Membrane</keyword>
<feature type="chain" id="PRO_5036950155" description="TonB-dependent receptor" evidence="10">
    <location>
        <begin position="28"/>
        <end position="927"/>
    </location>
</feature>
<evidence type="ECO:0000256" key="10">
    <source>
        <dbReference type="SAM" id="SignalP"/>
    </source>
</evidence>
<dbReference type="RefSeq" id="WP_188698454.1">
    <property type="nucleotide sequence ID" value="NZ_BMLS01000007.1"/>
</dbReference>
<dbReference type="InterPro" id="IPR036942">
    <property type="entry name" value="Beta-barrel_TonB_sf"/>
</dbReference>
<evidence type="ECO:0000256" key="9">
    <source>
        <dbReference type="RuleBase" id="RU003357"/>
    </source>
</evidence>